<dbReference type="Proteomes" id="UP001642487">
    <property type="component" value="Chromosome 1"/>
</dbReference>
<keyword evidence="2" id="KW-1185">Reference proteome</keyword>
<protein>
    <submittedName>
        <fullName evidence="1">Uncharacterized protein</fullName>
    </submittedName>
</protein>
<proteinExistence type="predicted"/>
<sequence>MQSKSKSKTLQLKPKINKIVDHWKEEGNYLCCERHRRRSLLVSSRRDAAELPLPLSVPFCFSPFPSSTYPFAATYAGKPYPPQLLAATTSIGQRSFLPSLPVSLSAATSPAPTTAQPTAMLVPKVDQGSELLLLSLSSSAACLHAPASQFGGQAIIELATLEPN</sequence>
<gene>
    <name evidence="1" type="ORF">CITCOLO1_LOCUS1371</name>
</gene>
<dbReference type="EMBL" id="OZ021735">
    <property type="protein sequence ID" value="CAK9309775.1"/>
    <property type="molecule type" value="Genomic_DNA"/>
</dbReference>
<evidence type="ECO:0000313" key="2">
    <source>
        <dbReference type="Proteomes" id="UP001642487"/>
    </source>
</evidence>
<name>A0ABP0XQG1_9ROSI</name>
<reference evidence="1 2" key="1">
    <citation type="submission" date="2024-03" db="EMBL/GenBank/DDBJ databases">
        <authorList>
            <person name="Gkanogiannis A."/>
            <person name="Becerra Lopez-Lavalle L."/>
        </authorList>
    </citation>
    <scope>NUCLEOTIDE SEQUENCE [LARGE SCALE GENOMIC DNA]</scope>
</reference>
<organism evidence="1 2">
    <name type="scientific">Citrullus colocynthis</name>
    <name type="common">colocynth</name>
    <dbReference type="NCBI Taxonomy" id="252529"/>
    <lineage>
        <taxon>Eukaryota</taxon>
        <taxon>Viridiplantae</taxon>
        <taxon>Streptophyta</taxon>
        <taxon>Embryophyta</taxon>
        <taxon>Tracheophyta</taxon>
        <taxon>Spermatophyta</taxon>
        <taxon>Magnoliopsida</taxon>
        <taxon>eudicotyledons</taxon>
        <taxon>Gunneridae</taxon>
        <taxon>Pentapetalae</taxon>
        <taxon>rosids</taxon>
        <taxon>fabids</taxon>
        <taxon>Cucurbitales</taxon>
        <taxon>Cucurbitaceae</taxon>
        <taxon>Benincaseae</taxon>
        <taxon>Citrullus</taxon>
    </lineage>
</organism>
<evidence type="ECO:0000313" key="1">
    <source>
        <dbReference type="EMBL" id="CAK9309775.1"/>
    </source>
</evidence>
<accession>A0ABP0XQG1</accession>